<dbReference type="PANTHER" id="PTHR46720:SF3">
    <property type="entry name" value="FAD-BINDING DOMAIN-CONTAINING PROTEIN-RELATED"/>
    <property type="match status" value="1"/>
</dbReference>
<feature type="transmembrane region" description="Helical" evidence="4">
    <location>
        <begin position="15"/>
        <end position="34"/>
    </location>
</feature>
<dbReference type="EMBL" id="JASNWA010000003">
    <property type="protein sequence ID" value="KAK3179115.1"/>
    <property type="molecule type" value="Genomic_DNA"/>
</dbReference>
<evidence type="ECO:0000256" key="4">
    <source>
        <dbReference type="SAM" id="Phobius"/>
    </source>
</evidence>
<keyword evidence="4" id="KW-1133">Transmembrane helix</keyword>
<gene>
    <name evidence="6" type="ORF">OEA41_001254</name>
</gene>
<dbReference type="GO" id="GO:0016491">
    <property type="term" value="F:oxidoreductase activity"/>
    <property type="evidence" value="ECO:0007669"/>
    <property type="project" value="UniProtKB-KW"/>
</dbReference>
<dbReference type="InterPro" id="IPR006076">
    <property type="entry name" value="FAD-dep_OxRdtase"/>
</dbReference>
<dbReference type="AlphaFoldDB" id="A0AAD9ZHZ8"/>
<dbReference type="PANTHER" id="PTHR46720">
    <property type="entry name" value="HYDROXYLASE, PUTATIVE (AFU_ORTHOLOGUE AFUA_3G01460)-RELATED"/>
    <property type="match status" value="1"/>
</dbReference>
<dbReference type="GO" id="GO:0044550">
    <property type="term" value="P:secondary metabolite biosynthetic process"/>
    <property type="evidence" value="ECO:0007669"/>
    <property type="project" value="TreeGrafter"/>
</dbReference>
<dbReference type="Gene3D" id="3.50.50.60">
    <property type="entry name" value="FAD/NAD(P)-binding domain"/>
    <property type="match status" value="1"/>
</dbReference>
<dbReference type="SUPFAM" id="SSF51905">
    <property type="entry name" value="FAD/NAD(P)-binding domain"/>
    <property type="match status" value="1"/>
</dbReference>
<evidence type="ECO:0000256" key="2">
    <source>
        <dbReference type="ARBA" id="ARBA00022827"/>
    </source>
</evidence>
<evidence type="ECO:0000256" key="3">
    <source>
        <dbReference type="ARBA" id="ARBA00023002"/>
    </source>
</evidence>
<protein>
    <recommendedName>
        <fullName evidence="5">FAD dependent oxidoreductase domain-containing protein</fullName>
    </recommendedName>
</protein>
<name>A0AAD9ZHZ8_9LECA</name>
<proteinExistence type="predicted"/>
<organism evidence="6 7">
    <name type="scientific">Lepraria neglecta</name>
    <dbReference type="NCBI Taxonomy" id="209136"/>
    <lineage>
        <taxon>Eukaryota</taxon>
        <taxon>Fungi</taxon>
        <taxon>Dikarya</taxon>
        <taxon>Ascomycota</taxon>
        <taxon>Pezizomycotina</taxon>
        <taxon>Lecanoromycetes</taxon>
        <taxon>OSLEUM clade</taxon>
        <taxon>Lecanoromycetidae</taxon>
        <taxon>Lecanorales</taxon>
        <taxon>Lecanorineae</taxon>
        <taxon>Stereocaulaceae</taxon>
        <taxon>Lepraria</taxon>
    </lineage>
</organism>
<keyword evidence="4" id="KW-0472">Membrane</keyword>
<keyword evidence="7" id="KW-1185">Reference proteome</keyword>
<accession>A0AAD9ZHZ8</accession>
<sequence>MANGVAEPKSTDKQVKVAVVGGGIVGCVTALGLLKRGISVKLYEQARSFREIGAGLAFTTNAQTCIKLTDPDVLAALKAVSTKNELAYYTYMDGYHAQSDDPKDMSEKELFRLFAGKAGFDDCYRALFLDELVKFIPEGVVEFQKRLHSHRLEVTTRKQLP</sequence>
<evidence type="ECO:0000256" key="1">
    <source>
        <dbReference type="ARBA" id="ARBA00022630"/>
    </source>
</evidence>
<evidence type="ECO:0000313" key="7">
    <source>
        <dbReference type="Proteomes" id="UP001276659"/>
    </source>
</evidence>
<feature type="domain" description="FAD dependent oxidoreductase" evidence="5">
    <location>
        <begin position="16"/>
        <end position="47"/>
    </location>
</feature>
<dbReference type="Pfam" id="PF01266">
    <property type="entry name" value="DAO"/>
    <property type="match status" value="1"/>
</dbReference>
<keyword evidence="1" id="KW-0285">Flavoprotein</keyword>
<comment type="caution">
    <text evidence="6">The sequence shown here is derived from an EMBL/GenBank/DDBJ whole genome shotgun (WGS) entry which is preliminary data.</text>
</comment>
<keyword evidence="3" id="KW-0560">Oxidoreductase</keyword>
<evidence type="ECO:0000313" key="6">
    <source>
        <dbReference type="EMBL" id="KAK3179115.1"/>
    </source>
</evidence>
<keyword evidence="4" id="KW-0812">Transmembrane</keyword>
<dbReference type="InterPro" id="IPR051104">
    <property type="entry name" value="FAD_monoxygenase"/>
</dbReference>
<dbReference type="Proteomes" id="UP001276659">
    <property type="component" value="Unassembled WGS sequence"/>
</dbReference>
<dbReference type="InterPro" id="IPR036188">
    <property type="entry name" value="FAD/NAD-bd_sf"/>
</dbReference>
<reference evidence="6" key="1">
    <citation type="submission" date="2022-11" db="EMBL/GenBank/DDBJ databases">
        <title>Chromosomal genome sequence assembly and mating type (MAT) locus characterization of the leprose asexual lichenized fungus Lepraria neglecta (Nyl.) Erichsen.</title>
        <authorList>
            <person name="Allen J.L."/>
            <person name="Pfeffer B."/>
        </authorList>
    </citation>
    <scope>NUCLEOTIDE SEQUENCE</scope>
    <source>
        <strain evidence="6">Allen 5258</strain>
    </source>
</reference>
<keyword evidence="2" id="KW-0274">FAD</keyword>
<evidence type="ECO:0000259" key="5">
    <source>
        <dbReference type="Pfam" id="PF01266"/>
    </source>
</evidence>